<keyword evidence="3" id="KW-0496">Mitochondrion</keyword>
<evidence type="ECO:0000256" key="1">
    <source>
        <dbReference type="ARBA" id="ARBA00004273"/>
    </source>
</evidence>
<evidence type="ECO:0000313" key="7">
    <source>
        <dbReference type="Proteomes" id="UP001055712"/>
    </source>
</evidence>
<reference evidence="6" key="1">
    <citation type="journal article" date="2019" name="Plant J.">
        <title>Chlorella vulgaris genome assembly and annotation reveals the molecular basis for metabolic acclimation to high light conditions.</title>
        <authorList>
            <person name="Cecchin M."/>
            <person name="Marcolungo L."/>
            <person name="Rossato M."/>
            <person name="Girolomoni L."/>
            <person name="Cosentino E."/>
            <person name="Cuine S."/>
            <person name="Li-Beisson Y."/>
            <person name="Delledonne M."/>
            <person name="Ballottari M."/>
        </authorList>
    </citation>
    <scope>NUCLEOTIDE SEQUENCE</scope>
    <source>
        <strain evidence="6">211/11P</strain>
    </source>
</reference>
<comment type="subcellular location">
    <subcellularLocation>
        <location evidence="1">Mitochondrion inner membrane</location>
    </subcellularLocation>
</comment>
<keyword evidence="5" id="KW-1133">Transmembrane helix</keyword>
<dbReference type="AlphaFoldDB" id="A0A9D4YZH0"/>
<dbReference type="OrthoDB" id="518309at2759"/>
<comment type="caution">
    <text evidence="6">The sequence shown here is derived from an EMBL/GenBank/DDBJ whole genome shotgun (WGS) entry which is preliminary data.</text>
</comment>
<accession>A0A9D4YZH0</accession>
<gene>
    <name evidence="6" type="ORF">D9Q98_002813</name>
</gene>
<keyword evidence="4 5" id="KW-0472">Membrane</keyword>
<evidence type="ECO:0000256" key="3">
    <source>
        <dbReference type="ARBA" id="ARBA00023128"/>
    </source>
</evidence>
<evidence type="ECO:0000256" key="4">
    <source>
        <dbReference type="ARBA" id="ARBA00023136"/>
    </source>
</evidence>
<sequence length="80" mass="8701">MVSSSTPSRAAVRREWSKGWSKIVRYQQALAKANSAYFVHRRGPHDKLLSVAIPLGLTAVGTALVLPGVYHMVLGVGKKE</sequence>
<proteinExistence type="predicted"/>
<dbReference type="GO" id="GO:0005743">
    <property type="term" value="C:mitochondrial inner membrane"/>
    <property type="evidence" value="ECO:0007669"/>
    <property type="project" value="UniProtKB-SubCell"/>
</dbReference>
<keyword evidence="2" id="KW-0999">Mitochondrion inner membrane</keyword>
<keyword evidence="5" id="KW-0812">Transmembrane</keyword>
<reference evidence="6" key="2">
    <citation type="submission" date="2020-11" db="EMBL/GenBank/DDBJ databases">
        <authorList>
            <person name="Cecchin M."/>
            <person name="Marcolungo L."/>
            <person name="Rossato M."/>
            <person name="Girolomoni L."/>
            <person name="Cosentino E."/>
            <person name="Cuine S."/>
            <person name="Li-Beisson Y."/>
            <person name="Delledonne M."/>
            <person name="Ballottari M."/>
        </authorList>
    </citation>
    <scope>NUCLEOTIDE SEQUENCE</scope>
    <source>
        <strain evidence="6">211/11P</strain>
        <tissue evidence="6">Whole cell</tissue>
    </source>
</reference>
<dbReference type="Proteomes" id="UP001055712">
    <property type="component" value="Unassembled WGS sequence"/>
</dbReference>
<evidence type="ECO:0000256" key="2">
    <source>
        <dbReference type="ARBA" id="ARBA00022792"/>
    </source>
</evidence>
<keyword evidence="7" id="KW-1185">Reference proteome</keyword>
<protein>
    <submittedName>
        <fullName evidence="6">Uncharacterized protein</fullName>
    </submittedName>
</protein>
<organism evidence="6 7">
    <name type="scientific">Chlorella vulgaris</name>
    <name type="common">Green alga</name>
    <dbReference type="NCBI Taxonomy" id="3077"/>
    <lineage>
        <taxon>Eukaryota</taxon>
        <taxon>Viridiplantae</taxon>
        <taxon>Chlorophyta</taxon>
        <taxon>core chlorophytes</taxon>
        <taxon>Trebouxiophyceae</taxon>
        <taxon>Chlorellales</taxon>
        <taxon>Chlorellaceae</taxon>
        <taxon>Chlorella clade</taxon>
        <taxon>Chlorella</taxon>
    </lineage>
</organism>
<evidence type="ECO:0000256" key="5">
    <source>
        <dbReference type="SAM" id="Phobius"/>
    </source>
</evidence>
<evidence type="ECO:0000313" key="6">
    <source>
        <dbReference type="EMBL" id="KAI3434753.1"/>
    </source>
</evidence>
<dbReference type="Pfam" id="PF02238">
    <property type="entry name" value="COX7a"/>
    <property type="match status" value="1"/>
</dbReference>
<dbReference type="InterPro" id="IPR039297">
    <property type="entry name" value="COX7a"/>
</dbReference>
<feature type="transmembrane region" description="Helical" evidence="5">
    <location>
        <begin position="48"/>
        <end position="70"/>
    </location>
</feature>
<dbReference type="EMBL" id="SIDB01000003">
    <property type="protein sequence ID" value="KAI3434753.1"/>
    <property type="molecule type" value="Genomic_DNA"/>
</dbReference>
<name>A0A9D4YZH0_CHLVU</name>